<dbReference type="EnsemblMetazoa" id="GPAI000813-RA">
    <property type="protein sequence ID" value="GPAI000813-PA"/>
    <property type="gene ID" value="GPAI000813"/>
</dbReference>
<keyword evidence="2" id="KW-1185">Reference proteome</keyword>
<dbReference type="AlphaFoldDB" id="A0A1A9Z1E4"/>
<proteinExistence type="predicted"/>
<dbReference type="VEuPathDB" id="VectorBase:GPAI000813"/>
<reference evidence="1" key="2">
    <citation type="submission" date="2020-05" db="UniProtKB">
        <authorList>
            <consortium name="EnsemblMetazoa"/>
        </authorList>
    </citation>
    <scope>IDENTIFICATION</scope>
    <source>
        <strain evidence="1">IAEA</strain>
    </source>
</reference>
<organism evidence="1 2">
    <name type="scientific">Glossina pallidipes</name>
    <name type="common">Tsetse fly</name>
    <dbReference type="NCBI Taxonomy" id="7398"/>
    <lineage>
        <taxon>Eukaryota</taxon>
        <taxon>Metazoa</taxon>
        <taxon>Ecdysozoa</taxon>
        <taxon>Arthropoda</taxon>
        <taxon>Hexapoda</taxon>
        <taxon>Insecta</taxon>
        <taxon>Pterygota</taxon>
        <taxon>Neoptera</taxon>
        <taxon>Endopterygota</taxon>
        <taxon>Diptera</taxon>
        <taxon>Brachycera</taxon>
        <taxon>Muscomorpha</taxon>
        <taxon>Hippoboscoidea</taxon>
        <taxon>Glossinidae</taxon>
        <taxon>Glossina</taxon>
    </lineage>
</organism>
<sequence length="189" mass="21632">MGNGYIQNTYMVLPQAEFIQLRFISGQPDCDYTINANIPDLFNIRMRVIDYYENKFVKTTYGTPSHSVRITTETNGCLHIPPKEYDFKEAKPSTIFLQPQIAGKMLYMHGDQVQKCSKTNPLIRNLVNLDGDSKIVWRSGKVEKDEYRGKIGDQTQVHLHAAHMALFSWVASPYKSNVPENEATIKVKE</sequence>
<dbReference type="Proteomes" id="UP000092445">
    <property type="component" value="Unassembled WGS sequence"/>
</dbReference>
<name>A0A1A9Z1E4_GLOPL</name>
<evidence type="ECO:0000313" key="2">
    <source>
        <dbReference type="Proteomes" id="UP000092445"/>
    </source>
</evidence>
<protein>
    <submittedName>
        <fullName evidence="1">Uncharacterized protein</fullName>
    </submittedName>
</protein>
<accession>A0A1A9Z1E4</accession>
<reference evidence="2" key="1">
    <citation type="submission" date="2014-03" db="EMBL/GenBank/DDBJ databases">
        <authorList>
            <person name="Aksoy S."/>
            <person name="Warren W."/>
            <person name="Wilson R.K."/>
        </authorList>
    </citation>
    <scope>NUCLEOTIDE SEQUENCE [LARGE SCALE GENOMIC DNA]</scope>
    <source>
        <strain evidence="2">IAEA</strain>
    </source>
</reference>
<evidence type="ECO:0000313" key="1">
    <source>
        <dbReference type="EnsemblMetazoa" id="GPAI000813-PA"/>
    </source>
</evidence>